<keyword evidence="3" id="KW-1185">Reference proteome</keyword>
<dbReference type="EMBL" id="VUJU01005274">
    <property type="protein sequence ID" value="KAF0751737.1"/>
    <property type="molecule type" value="Genomic_DNA"/>
</dbReference>
<dbReference type="AlphaFoldDB" id="A0A6G0Y9W5"/>
<sequence>MMSNTRVNDLGDIDSGPAKPILEKYPQTQFGSQNRGFSPTVYSRFDWIEYSVIEDAIFCYPCRMFGSRTVANMEFSTKGFRNCKKSKGIGLKYTKSKLELHSSCQYHLTCMTKWKAHIQPKTTGSVHTLVTNAHRDKILENRDYMLTLIDIILFLAHQGVAFRGNLKEACKLMAKYNPTFALNYAKSTNHTSWLIQNEIIEICAKHIRNRCHKEEQLAVCIRYPKNLKVEEQFVGFLDVSQSQNADSLIGVLLNVMSGHTGGVQAKLKEIHPKAIYVHCMAHKLNLVVIDMYKHLKDARNLFNGLEALYVHFNQPTKNKKMTDIQEKLGVQKTKIPHTQLQSKSTTLEKSSSLVCGMIDTLKNNRSDVYFDILFSQGVGSKRHRREPTYLQQYVVLLTTSAEENRVNDVLIGTSINKNYWKMHCFYPILDTIIANMEKRFSPENLFGVSKDYLRSEMMVIKNVLKVNVDLEVLQNHLNSLNSKQIFPNYYKLFNVAIILQINSATCERS</sequence>
<evidence type="ECO:0000313" key="3">
    <source>
        <dbReference type="Proteomes" id="UP000478052"/>
    </source>
</evidence>
<dbReference type="OrthoDB" id="6588120at2759"/>
<dbReference type="SMART" id="SM00597">
    <property type="entry name" value="ZnF_TTF"/>
    <property type="match status" value="1"/>
</dbReference>
<proteinExistence type="predicted"/>
<dbReference type="InterPro" id="IPR006580">
    <property type="entry name" value="Znf_TTF"/>
</dbReference>
<evidence type="ECO:0000259" key="1">
    <source>
        <dbReference type="SMART" id="SM00597"/>
    </source>
</evidence>
<evidence type="ECO:0000313" key="2">
    <source>
        <dbReference type="EMBL" id="KAF0751737.1"/>
    </source>
</evidence>
<dbReference type="PANTHER" id="PTHR45749:SF21">
    <property type="entry name" value="DUF4371 DOMAIN-CONTAINING PROTEIN"/>
    <property type="match status" value="1"/>
</dbReference>
<protein>
    <submittedName>
        <fullName evidence="2">Zinc finger MYM-type protein 1-like</fullName>
    </submittedName>
</protein>
<feature type="domain" description="TTF-type" evidence="1">
    <location>
        <begin position="33"/>
        <end position="126"/>
    </location>
</feature>
<dbReference type="Proteomes" id="UP000478052">
    <property type="component" value="Unassembled WGS sequence"/>
</dbReference>
<name>A0A6G0Y9W5_APHCR</name>
<organism evidence="2 3">
    <name type="scientific">Aphis craccivora</name>
    <name type="common">Cowpea aphid</name>
    <dbReference type="NCBI Taxonomy" id="307492"/>
    <lineage>
        <taxon>Eukaryota</taxon>
        <taxon>Metazoa</taxon>
        <taxon>Ecdysozoa</taxon>
        <taxon>Arthropoda</taxon>
        <taxon>Hexapoda</taxon>
        <taxon>Insecta</taxon>
        <taxon>Pterygota</taxon>
        <taxon>Neoptera</taxon>
        <taxon>Paraneoptera</taxon>
        <taxon>Hemiptera</taxon>
        <taxon>Sternorrhyncha</taxon>
        <taxon>Aphidomorpha</taxon>
        <taxon>Aphidoidea</taxon>
        <taxon>Aphididae</taxon>
        <taxon>Aphidini</taxon>
        <taxon>Aphis</taxon>
        <taxon>Aphis</taxon>
    </lineage>
</organism>
<dbReference type="PANTHER" id="PTHR45749">
    <property type="match status" value="1"/>
</dbReference>
<reference evidence="2 3" key="1">
    <citation type="submission" date="2019-08" db="EMBL/GenBank/DDBJ databases">
        <title>Whole genome of Aphis craccivora.</title>
        <authorList>
            <person name="Voronova N.V."/>
            <person name="Shulinski R.S."/>
            <person name="Bandarenka Y.V."/>
            <person name="Zhorov D.G."/>
            <person name="Warner D."/>
        </authorList>
    </citation>
    <scope>NUCLEOTIDE SEQUENCE [LARGE SCALE GENOMIC DNA]</scope>
    <source>
        <strain evidence="2">180601</strain>
        <tissue evidence="2">Whole Body</tissue>
    </source>
</reference>
<accession>A0A6G0Y9W5</accession>
<comment type="caution">
    <text evidence="2">The sequence shown here is derived from an EMBL/GenBank/DDBJ whole genome shotgun (WGS) entry which is preliminary data.</text>
</comment>
<gene>
    <name evidence="2" type="ORF">FWK35_00022397</name>
</gene>